<comment type="caution">
    <text evidence="1">The sequence shown here is derived from an EMBL/GenBank/DDBJ whole genome shotgun (WGS) entry which is preliminary data.</text>
</comment>
<reference evidence="1" key="1">
    <citation type="submission" date="2022-07" db="EMBL/GenBank/DDBJ databases">
        <title>Phylogenomic reconstructions and comparative analyses of Kickxellomycotina fungi.</title>
        <authorList>
            <person name="Reynolds N.K."/>
            <person name="Stajich J.E."/>
            <person name="Barry K."/>
            <person name="Grigoriev I.V."/>
            <person name="Crous P."/>
            <person name="Smith M.E."/>
        </authorList>
    </citation>
    <scope>NUCLEOTIDE SEQUENCE</scope>
    <source>
        <strain evidence="1">NRRL 5244</strain>
    </source>
</reference>
<accession>A0ACC1IZY0</accession>
<sequence>MPDHLGICWPLDDSAREAARSWGRFYADLGDTRVPSRFRTPERSLAMLATEQLMMQNDKIVCPLKNRLQEPNPRRQQFEEYVRATGSLPPPAVSSESVKSPLSCEL</sequence>
<evidence type="ECO:0000313" key="2">
    <source>
        <dbReference type="Proteomes" id="UP001150603"/>
    </source>
</evidence>
<keyword evidence="2" id="KW-1185">Reference proteome</keyword>
<gene>
    <name evidence="1" type="ORF">FBU59_006373</name>
</gene>
<name>A0ACC1IZY0_9FUNG</name>
<protein>
    <submittedName>
        <fullName evidence="1">Uncharacterized protein</fullName>
    </submittedName>
</protein>
<dbReference type="Proteomes" id="UP001150603">
    <property type="component" value="Unassembled WGS sequence"/>
</dbReference>
<organism evidence="1 2">
    <name type="scientific">Linderina macrospora</name>
    <dbReference type="NCBI Taxonomy" id="4868"/>
    <lineage>
        <taxon>Eukaryota</taxon>
        <taxon>Fungi</taxon>
        <taxon>Fungi incertae sedis</taxon>
        <taxon>Zoopagomycota</taxon>
        <taxon>Kickxellomycotina</taxon>
        <taxon>Kickxellomycetes</taxon>
        <taxon>Kickxellales</taxon>
        <taxon>Kickxellaceae</taxon>
        <taxon>Linderina</taxon>
    </lineage>
</organism>
<evidence type="ECO:0000313" key="1">
    <source>
        <dbReference type="EMBL" id="KAJ1932429.1"/>
    </source>
</evidence>
<dbReference type="EMBL" id="JANBPW010005529">
    <property type="protein sequence ID" value="KAJ1932429.1"/>
    <property type="molecule type" value="Genomic_DNA"/>
</dbReference>
<proteinExistence type="predicted"/>